<gene>
    <name evidence="7" type="ORF">O3M35_002034</name>
</gene>
<feature type="transmembrane region" description="Helical" evidence="5">
    <location>
        <begin position="156"/>
        <end position="176"/>
    </location>
</feature>
<comment type="caution">
    <text evidence="7">The sequence shown here is derived from an EMBL/GenBank/DDBJ whole genome shotgun (WGS) entry which is preliminary data.</text>
</comment>
<dbReference type="EMBL" id="JAPXFL010000010">
    <property type="protein sequence ID" value="KAK9500852.1"/>
    <property type="molecule type" value="Genomic_DNA"/>
</dbReference>
<comment type="subcellular location">
    <subcellularLocation>
        <location evidence="1">Membrane</location>
        <topology evidence="1">Multi-pass membrane protein</topology>
    </subcellularLocation>
</comment>
<feature type="transmembrane region" description="Helical" evidence="5">
    <location>
        <begin position="238"/>
        <end position="257"/>
    </location>
</feature>
<dbReference type="SUPFAM" id="SSF103481">
    <property type="entry name" value="Multidrug resistance efflux transporter EmrE"/>
    <property type="match status" value="2"/>
</dbReference>
<dbReference type="Proteomes" id="UP001461498">
    <property type="component" value="Unassembled WGS sequence"/>
</dbReference>
<feature type="transmembrane region" description="Helical" evidence="5">
    <location>
        <begin position="67"/>
        <end position="85"/>
    </location>
</feature>
<evidence type="ECO:0000256" key="1">
    <source>
        <dbReference type="ARBA" id="ARBA00004141"/>
    </source>
</evidence>
<evidence type="ECO:0000256" key="2">
    <source>
        <dbReference type="ARBA" id="ARBA00022692"/>
    </source>
</evidence>
<proteinExistence type="predicted"/>
<dbReference type="Gene3D" id="1.10.3730.20">
    <property type="match status" value="1"/>
</dbReference>
<feature type="domain" description="EamA" evidence="6">
    <location>
        <begin position="125"/>
        <end position="251"/>
    </location>
</feature>
<evidence type="ECO:0000259" key="6">
    <source>
        <dbReference type="Pfam" id="PF00892"/>
    </source>
</evidence>
<evidence type="ECO:0000256" key="4">
    <source>
        <dbReference type="ARBA" id="ARBA00023136"/>
    </source>
</evidence>
<feature type="transmembrane region" description="Helical" evidence="5">
    <location>
        <begin position="124"/>
        <end position="144"/>
    </location>
</feature>
<dbReference type="PANTHER" id="PTHR22911">
    <property type="entry name" value="ACYL-MALONYL CONDENSING ENZYME-RELATED"/>
    <property type="match status" value="1"/>
</dbReference>
<feature type="transmembrane region" description="Helical" evidence="5">
    <location>
        <begin position="94"/>
        <end position="112"/>
    </location>
</feature>
<dbReference type="PANTHER" id="PTHR22911:SF6">
    <property type="entry name" value="SOLUTE CARRIER FAMILY 35 MEMBER G1"/>
    <property type="match status" value="1"/>
</dbReference>
<accession>A0AAW1CR09</accession>
<feature type="transmembrane region" description="Helical" evidence="5">
    <location>
        <begin position="182"/>
        <end position="205"/>
    </location>
</feature>
<feature type="domain" description="EamA" evidence="6">
    <location>
        <begin position="2"/>
        <end position="108"/>
    </location>
</feature>
<evidence type="ECO:0000256" key="5">
    <source>
        <dbReference type="SAM" id="Phobius"/>
    </source>
</evidence>
<protein>
    <recommendedName>
        <fullName evidence="6">EamA domain-containing protein</fullName>
    </recommendedName>
</protein>
<dbReference type="Pfam" id="PF00892">
    <property type="entry name" value="EamA"/>
    <property type="match status" value="2"/>
</dbReference>
<feature type="transmembrane region" description="Helical" evidence="5">
    <location>
        <begin position="39"/>
        <end position="61"/>
    </location>
</feature>
<keyword evidence="4 5" id="KW-0472">Membrane</keyword>
<evidence type="ECO:0000256" key="3">
    <source>
        <dbReference type="ARBA" id="ARBA00022989"/>
    </source>
</evidence>
<organism evidence="7 8">
    <name type="scientific">Rhynocoris fuscipes</name>
    <dbReference type="NCBI Taxonomy" id="488301"/>
    <lineage>
        <taxon>Eukaryota</taxon>
        <taxon>Metazoa</taxon>
        <taxon>Ecdysozoa</taxon>
        <taxon>Arthropoda</taxon>
        <taxon>Hexapoda</taxon>
        <taxon>Insecta</taxon>
        <taxon>Pterygota</taxon>
        <taxon>Neoptera</taxon>
        <taxon>Paraneoptera</taxon>
        <taxon>Hemiptera</taxon>
        <taxon>Heteroptera</taxon>
        <taxon>Panheteroptera</taxon>
        <taxon>Cimicomorpha</taxon>
        <taxon>Reduviidae</taxon>
        <taxon>Harpactorinae</taxon>
        <taxon>Harpactorini</taxon>
        <taxon>Rhynocoris</taxon>
    </lineage>
</organism>
<sequence>MLDPFKISCIGFLAIMCLSLPFALIRFRRLLPPKGYRYLFVFRSICGTIFLICTFHSVQLIPLGDASVLFSTAPVFTYLLGSIFLKEPLTIHSAIMLFILMCGIVLVTQPVILTSKVHLSSEYFLGISFGLLASFSEAIGNIILRKLKNFHFSIIMFNYGFLSFLQVLPFLIYQPYLIVNEINYYLIVILALFTALEQLLVILALSLEKAGHVALIQASDIIYGYIFQVIFFEEAIQIIPMIGAGIVAGVIVHMAHYGRKEVHRRITV</sequence>
<dbReference type="GO" id="GO:0016020">
    <property type="term" value="C:membrane"/>
    <property type="evidence" value="ECO:0007669"/>
    <property type="project" value="UniProtKB-SubCell"/>
</dbReference>
<dbReference type="InterPro" id="IPR000620">
    <property type="entry name" value="EamA_dom"/>
</dbReference>
<name>A0AAW1CR09_9HEMI</name>
<dbReference type="AlphaFoldDB" id="A0AAW1CR09"/>
<feature type="transmembrane region" description="Helical" evidence="5">
    <location>
        <begin position="212"/>
        <end position="232"/>
    </location>
</feature>
<dbReference type="InterPro" id="IPR037185">
    <property type="entry name" value="EmrE-like"/>
</dbReference>
<feature type="transmembrane region" description="Helical" evidence="5">
    <location>
        <begin position="6"/>
        <end position="27"/>
    </location>
</feature>
<keyword evidence="2 5" id="KW-0812">Transmembrane</keyword>
<reference evidence="7 8" key="1">
    <citation type="submission" date="2022-12" db="EMBL/GenBank/DDBJ databases">
        <title>Chromosome-level genome assembly of true bugs.</title>
        <authorList>
            <person name="Ma L."/>
            <person name="Li H."/>
        </authorList>
    </citation>
    <scope>NUCLEOTIDE SEQUENCE [LARGE SCALE GENOMIC DNA]</scope>
    <source>
        <strain evidence="7">Lab_2022b</strain>
    </source>
</reference>
<evidence type="ECO:0000313" key="7">
    <source>
        <dbReference type="EMBL" id="KAK9500852.1"/>
    </source>
</evidence>
<keyword evidence="3 5" id="KW-1133">Transmembrane helix</keyword>
<evidence type="ECO:0000313" key="8">
    <source>
        <dbReference type="Proteomes" id="UP001461498"/>
    </source>
</evidence>
<keyword evidence="8" id="KW-1185">Reference proteome</keyword>